<dbReference type="Gene3D" id="3.30.70.20">
    <property type="match status" value="3"/>
</dbReference>
<organism evidence="6 7">
    <name type="scientific">Albidiferax ferrireducens (strain ATCC BAA-621 / DSM 15236 / T118)</name>
    <name type="common">Rhodoferax ferrireducens</name>
    <dbReference type="NCBI Taxonomy" id="338969"/>
    <lineage>
        <taxon>Bacteria</taxon>
        <taxon>Pseudomonadati</taxon>
        <taxon>Pseudomonadota</taxon>
        <taxon>Betaproteobacteria</taxon>
        <taxon>Burkholderiales</taxon>
        <taxon>Comamonadaceae</taxon>
        <taxon>Rhodoferax</taxon>
    </lineage>
</organism>
<proteinExistence type="predicted"/>
<dbReference type="Pfam" id="PF13237">
    <property type="entry name" value="Fer4_10"/>
    <property type="match status" value="2"/>
</dbReference>
<dbReference type="KEGG" id="rfr:Rfer_3264"/>
<dbReference type="InterPro" id="IPR017896">
    <property type="entry name" value="4Fe4S_Fe-S-bd"/>
</dbReference>
<dbReference type="STRING" id="338969.Rfer_3264"/>
<dbReference type="PANTHER" id="PTHR43687:SF4">
    <property type="entry name" value="BLR5484 PROTEIN"/>
    <property type="match status" value="1"/>
</dbReference>
<feature type="domain" description="4Fe-4S ferredoxin-type" evidence="5">
    <location>
        <begin position="334"/>
        <end position="363"/>
    </location>
</feature>
<dbReference type="AlphaFoldDB" id="Q21TD0"/>
<keyword evidence="1" id="KW-0004">4Fe-4S</keyword>
<evidence type="ECO:0000259" key="5">
    <source>
        <dbReference type="PROSITE" id="PS51379"/>
    </source>
</evidence>
<dbReference type="PROSITE" id="PS00198">
    <property type="entry name" value="4FE4S_FER_1"/>
    <property type="match status" value="4"/>
</dbReference>
<evidence type="ECO:0000313" key="6">
    <source>
        <dbReference type="EMBL" id="ABD70973.1"/>
    </source>
</evidence>
<evidence type="ECO:0000313" key="7">
    <source>
        <dbReference type="Proteomes" id="UP000008332"/>
    </source>
</evidence>
<feature type="domain" description="4Fe-4S ferredoxin-type" evidence="5">
    <location>
        <begin position="186"/>
        <end position="215"/>
    </location>
</feature>
<sequence length="697" mass="74403">MPLDARSLGAALNENLTLHSTLCRREAGAFLQAVQTGEEVVVACTQEQRLFVELAEQASSAQAGAARAPSGYAPLRFVNIRETGGWSRDAAQASPKIAALLALAHLPEPEPVATVTYKSAGRLLIIGELGAAERAAELLGDALDVTLFTQGAGDAGAAQERRYPVLGGQIQSLTGWLGAFELQWLRSNPIDLDLCTRCNACLAVCPEDAIGLDYQVDLSACQAHRACVKVCQVAGAIDFQREPEALRETFDLVLDLRATPAFSQHALPQGYLRWDGRSLTTLLQLRGLVGEFEKPRFFVYKPKLCAHSRNEKAGCTACIDVCSASAIESDRSRQQIKVNPNLCIGCGTCSTVCPTGAMGFAYPRASDQGVKLKTLLATYSRSGGKNAALLLHSQGAGARLLGDLGRAAQLERASKTGTHGVPARVLPLALWHTSSLGLEVWLSAICYGASQLWVLLTDEEAPQYRAALEGQMAVAQAILSGLGYQGEHFRLLQVKDARDLAALDHDLQAAPAQTVARTAGFAVQADKRATLELVLSHLIEHAPVKTDVVALPATGSPLGALVINKDACTLCLSCVNACPASALQDNPQALELRLIEKNCVQCGLCVKTCPEQALTLLPRLSLSPQRNEAVVLNAMQPYACVRCGKPFGTLKAIEAMLGKLSSHSMFQGEALARLKMCADCRVIDIYSADNETKITDL</sequence>
<dbReference type="PROSITE" id="PS51379">
    <property type="entry name" value="4FE4S_FER_2"/>
    <property type="match status" value="4"/>
</dbReference>
<feature type="domain" description="4Fe-4S ferredoxin-type" evidence="5">
    <location>
        <begin position="590"/>
        <end position="619"/>
    </location>
</feature>
<dbReference type="SUPFAM" id="SSF54862">
    <property type="entry name" value="4Fe-4S ferredoxins"/>
    <property type="match status" value="1"/>
</dbReference>
<dbReference type="PANTHER" id="PTHR43687">
    <property type="entry name" value="ADENYLYLSULFATE REDUCTASE, BETA SUBUNIT"/>
    <property type="match status" value="1"/>
</dbReference>
<keyword evidence="2" id="KW-0479">Metal-binding</keyword>
<reference evidence="7" key="1">
    <citation type="submission" date="2006-02" db="EMBL/GenBank/DDBJ databases">
        <title>Complete sequence of chromosome of Rhodoferax ferrireducens DSM 15236.</title>
        <authorList>
            <person name="Copeland A."/>
            <person name="Lucas S."/>
            <person name="Lapidus A."/>
            <person name="Barry K."/>
            <person name="Detter J.C."/>
            <person name="Glavina del Rio T."/>
            <person name="Hammon N."/>
            <person name="Israni S."/>
            <person name="Pitluck S."/>
            <person name="Brettin T."/>
            <person name="Bruce D."/>
            <person name="Han C."/>
            <person name="Tapia R."/>
            <person name="Gilna P."/>
            <person name="Kiss H."/>
            <person name="Schmutz J."/>
            <person name="Larimer F."/>
            <person name="Land M."/>
            <person name="Kyrpides N."/>
            <person name="Ivanova N."/>
            <person name="Richardson P."/>
        </authorList>
    </citation>
    <scope>NUCLEOTIDE SEQUENCE [LARGE SCALE GENOMIC DNA]</scope>
    <source>
        <strain evidence="7">ATCC BAA-621 / DSM 15236 / T118</strain>
    </source>
</reference>
<evidence type="ECO:0000256" key="1">
    <source>
        <dbReference type="ARBA" id="ARBA00022485"/>
    </source>
</evidence>
<protein>
    <submittedName>
        <fullName evidence="6">4Fe-4S ferredoxin, iron-sulfur binding</fullName>
    </submittedName>
</protein>
<dbReference type="GO" id="GO:0046872">
    <property type="term" value="F:metal ion binding"/>
    <property type="evidence" value="ECO:0007669"/>
    <property type="project" value="UniProtKB-KW"/>
</dbReference>
<dbReference type="Pfam" id="PF12838">
    <property type="entry name" value="Fer4_7"/>
    <property type="match status" value="1"/>
</dbReference>
<dbReference type="EMBL" id="CP000267">
    <property type="protein sequence ID" value="ABD70973.1"/>
    <property type="molecule type" value="Genomic_DNA"/>
</dbReference>
<dbReference type="OrthoDB" id="9808559at2"/>
<dbReference type="InterPro" id="IPR050572">
    <property type="entry name" value="Fe-S_Ferredoxin"/>
</dbReference>
<dbReference type="eggNOG" id="COG1148">
    <property type="taxonomic scope" value="Bacteria"/>
</dbReference>
<evidence type="ECO:0000256" key="4">
    <source>
        <dbReference type="ARBA" id="ARBA00023014"/>
    </source>
</evidence>
<dbReference type="HOGENOM" id="CLU_022482_0_0_4"/>
<feature type="domain" description="4Fe-4S ferredoxin-type" evidence="5">
    <location>
        <begin position="559"/>
        <end position="588"/>
    </location>
</feature>
<dbReference type="GO" id="GO:0051539">
    <property type="term" value="F:4 iron, 4 sulfur cluster binding"/>
    <property type="evidence" value="ECO:0007669"/>
    <property type="project" value="UniProtKB-KW"/>
</dbReference>
<name>Q21TD0_ALBFT</name>
<accession>Q21TD0</accession>
<dbReference type="Proteomes" id="UP000008332">
    <property type="component" value="Chromosome"/>
</dbReference>
<evidence type="ECO:0000256" key="3">
    <source>
        <dbReference type="ARBA" id="ARBA00023004"/>
    </source>
</evidence>
<gene>
    <name evidence="6" type="ordered locus">Rfer_3264</name>
</gene>
<keyword evidence="3" id="KW-0408">Iron</keyword>
<evidence type="ECO:0000256" key="2">
    <source>
        <dbReference type="ARBA" id="ARBA00022723"/>
    </source>
</evidence>
<keyword evidence="4" id="KW-0411">Iron-sulfur</keyword>
<dbReference type="InterPro" id="IPR017900">
    <property type="entry name" value="4Fe4S_Fe_S_CS"/>
</dbReference>
<keyword evidence="7" id="KW-1185">Reference proteome</keyword>